<protein>
    <submittedName>
        <fullName evidence="7">LysE family translocator</fullName>
    </submittedName>
</protein>
<keyword evidence="4 6" id="KW-1133">Transmembrane helix</keyword>
<feature type="transmembrane region" description="Helical" evidence="6">
    <location>
        <begin position="149"/>
        <end position="165"/>
    </location>
</feature>
<keyword evidence="8" id="KW-1185">Reference proteome</keyword>
<organism evidence="7 8">
    <name type="scientific">Shivajiella indica</name>
    <dbReference type="NCBI Taxonomy" id="872115"/>
    <lineage>
        <taxon>Bacteria</taxon>
        <taxon>Pseudomonadati</taxon>
        <taxon>Bacteroidota</taxon>
        <taxon>Cytophagia</taxon>
        <taxon>Cytophagales</taxon>
        <taxon>Cyclobacteriaceae</taxon>
        <taxon>Shivajiella</taxon>
    </lineage>
</organism>
<evidence type="ECO:0000256" key="3">
    <source>
        <dbReference type="ARBA" id="ARBA00022692"/>
    </source>
</evidence>
<accession>A0ABW5B9X9</accession>
<dbReference type="PANTHER" id="PTHR30086">
    <property type="entry name" value="ARGININE EXPORTER PROTEIN ARGO"/>
    <property type="match status" value="1"/>
</dbReference>
<evidence type="ECO:0000256" key="5">
    <source>
        <dbReference type="ARBA" id="ARBA00023136"/>
    </source>
</evidence>
<sequence>MNQAFLEGFSMGLLLSAMIGPVFFTLIQSSLEKGFRYATILALGILISDLLYVLITYFGVSFLAKFPNFQFILAIGGGIVLVGFGISTFIKKNKERPNTGGVPVLKGQKRSAFFKGFSINGINPFVLLFWLSVAGLVSINEQYSKPDVVFYYTGILATVFSIDLLKSFVAKQLRNFVTPKLMGKLNKLVGIALFFFGLRLFWFAFK</sequence>
<dbReference type="RefSeq" id="WP_380804616.1">
    <property type="nucleotide sequence ID" value="NZ_JBHUIV010000020.1"/>
</dbReference>
<dbReference type="Pfam" id="PF01810">
    <property type="entry name" value="LysE"/>
    <property type="match status" value="1"/>
</dbReference>
<dbReference type="InterPro" id="IPR001123">
    <property type="entry name" value="LeuE-type"/>
</dbReference>
<evidence type="ECO:0000256" key="2">
    <source>
        <dbReference type="ARBA" id="ARBA00022475"/>
    </source>
</evidence>
<feature type="transmembrane region" description="Helical" evidence="6">
    <location>
        <begin position="112"/>
        <end position="137"/>
    </location>
</feature>
<keyword evidence="2" id="KW-1003">Cell membrane</keyword>
<evidence type="ECO:0000256" key="4">
    <source>
        <dbReference type="ARBA" id="ARBA00022989"/>
    </source>
</evidence>
<comment type="subcellular location">
    <subcellularLocation>
        <location evidence="1">Cell membrane</location>
        <topology evidence="1">Multi-pass membrane protein</topology>
    </subcellularLocation>
</comment>
<evidence type="ECO:0000256" key="1">
    <source>
        <dbReference type="ARBA" id="ARBA00004651"/>
    </source>
</evidence>
<gene>
    <name evidence="7" type="ORF">ACFSKV_15300</name>
</gene>
<name>A0ABW5B9X9_9BACT</name>
<evidence type="ECO:0000313" key="8">
    <source>
        <dbReference type="Proteomes" id="UP001597414"/>
    </source>
</evidence>
<evidence type="ECO:0000313" key="7">
    <source>
        <dbReference type="EMBL" id="MFD2202942.1"/>
    </source>
</evidence>
<dbReference type="PANTHER" id="PTHR30086:SF20">
    <property type="entry name" value="ARGININE EXPORTER PROTEIN ARGO-RELATED"/>
    <property type="match status" value="1"/>
</dbReference>
<feature type="transmembrane region" description="Helical" evidence="6">
    <location>
        <begin position="6"/>
        <end position="27"/>
    </location>
</feature>
<proteinExistence type="predicted"/>
<feature type="transmembrane region" description="Helical" evidence="6">
    <location>
        <begin position="69"/>
        <end position="91"/>
    </location>
</feature>
<feature type="transmembrane region" description="Helical" evidence="6">
    <location>
        <begin position="39"/>
        <end position="63"/>
    </location>
</feature>
<feature type="transmembrane region" description="Helical" evidence="6">
    <location>
        <begin position="185"/>
        <end position="205"/>
    </location>
</feature>
<keyword evidence="5 6" id="KW-0472">Membrane</keyword>
<reference evidence="8" key="1">
    <citation type="journal article" date="2019" name="Int. J. Syst. Evol. Microbiol.">
        <title>The Global Catalogue of Microorganisms (GCM) 10K type strain sequencing project: providing services to taxonomists for standard genome sequencing and annotation.</title>
        <authorList>
            <consortium name="The Broad Institute Genomics Platform"/>
            <consortium name="The Broad Institute Genome Sequencing Center for Infectious Disease"/>
            <person name="Wu L."/>
            <person name="Ma J."/>
        </authorList>
    </citation>
    <scope>NUCLEOTIDE SEQUENCE [LARGE SCALE GENOMIC DNA]</scope>
    <source>
        <strain evidence="8">KCTC 19812</strain>
    </source>
</reference>
<comment type="caution">
    <text evidence="7">The sequence shown here is derived from an EMBL/GenBank/DDBJ whole genome shotgun (WGS) entry which is preliminary data.</text>
</comment>
<dbReference type="EMBL" id="JBHUIV010000020">
    <property type="protein sequence ID" value="MFD2202942.1"/>
    <property type="molecule type" value="Genomic_DNA"/>
</dbReference>
<dbReference type="Proteomes" id="UP001597414">
    <property type="component" value="Unassembled WGS sequence"/>
</dbReference>
<keyword evidence="3 6" id="KW-0812">Transmembrane</keyword>
<evidence type="ECO:0000256" key="6">
    <source>
        <dbReference type="SAM" id="Phobius"/>
    </source>
</evidence>